<evidence type="ECO:0000256" key="11">
    <source>
        <dbReference type="SAM" id="MobiDB-lite"/>
    </source>
</evidence>
<evidence type="ECO:0000313" key="13">
    <source>
        <dbReference type="EMBL" id="CAB4020208.1"/>
    </source>
</evidence>
<dbReference type="SMART" id="SM00382">
    <property type="entry name" value="AAA"/>
    <property type="match status" value="1"/>
</dbReference>
<dbReference type="PANTHER" id="PTHR24223:SF447">
    <property type="entry name" value="MULTIDRUG RESISTANCE-ASSOCIATED PROTEIN 5"/>
    <property type="match status" value="1"/>
</dbReference>
<dbReference type="CDD" id="cd18599">
    <property type="entry name" value="ABC_6TM_MRP5_8_9_D2"/>
    <property type="match status" value="1"/>
</dbReference>
<feature type="transmembrane region" description="Helical" evidence="12">
    <location>
        <begin position="648"/>
        <end position="670"/>
    </location>
</feature>
<dbReference type="AlphaFoldDB" id="A0A7D9IYU5"/>
<name>A0A7D9IYU5_PARCT</name>
<dbReference type="InterPro" id="IPR003439">
    <property type="entry name" value="ABC_transporter-like_ATP-bd"/>
</dbReference>
<dbReference type="InterPro" id="IPR017871">
    <property type="entry name" value="ABC_transporter-like_CS"/>
</dbReference>
<evidence type="ECO:0000313" key="14">
    <source>
        <dbReference type="Proteomes" id="UP001152795"/>
    </source>
</evidence>
<comment type="caution">
    <text evidence="13">The sequence shown here is derived from an EMBL/GenBank/DDBJ whole genome shotgun (WGS) entry which is preliminary data.</text>
</comment>
<feature type="transmembrane region" description="Helical" evidence="12">
    <location>
        <begin position="463"/>
        <end position="487"/>
    </location>
</feature>
<dbReference type="PANTHER" id="PTHR24223">
    <property type="entry name" value="ATP-BINDING CASSETTE SUB-FAMILY C"/>
    <property type="match status" value="1"/>
</dbReference>
<dbReference type="InterPro" id="IPR036640">
    <property type="entry name" value="ABC1_TM_sf"/>
</dbReference>
<evidence type="ECO:0000256" key="4">
    <source>
        <dbReference type="ARBA" id="ARBA00022692"/>
    </source>
</evidence>
<dbReference type="Gene3D" id="3.40.50.300">
    <property type="entry name" value="P-loop containing nucleotide triphosphate hydrolases"/>
    <property type="match status" value="2"/>
</dbReference>
<feature type="region of interest" description="Disordered" evidence="11">
    <location>
        <begin position="353"/>
        <end position="375"/>
    </location>
</feature>
<dbReference type="GO" id="GO:0016887">
    <property type="term" value="F:ATP hydrolysis activity"/>
    <property type="evidence" value="ECO:0007669"/>
    <property type="project" value="InterPro"/>
</dbReference>
<keyword evidence="3" id="KW-0813">Transport</keyword>
<dbReference type="Pfam" id="PF00664">
    <property type="entry name" value="ABC_membrane"/>
    <property type="match status" value="1"/>
</dbReference>
<feature type="transmembrane region" description="Helical" evidence="12">
    <location>
        <begin position="20"/>
        <end position="41"/>
    </location>
</feature>
<evidence type="ECO:0000256" key="7">
    <source>
        <dbReference type="ARBA" id="ARBA00022840"/>
    </source>
</evidence>
<dbReference type="SUPFAM" id="SSF52540">
    <property type="entry name" value="P-loop containing nucleoside triphosphate hydrolases"/>
    <property type="match status" value="2"/>
</dbReference>
<dbReference type="GO" id="GO:0012505">
    <property type="term" value="C:endomembrane system"/>
    <property type="evidence" value="ECO:0007669"/>
    <property type="project" value="UniProtKB-SubCell"/>
</dbReference>
<reference evidence="13" key="1">
    <citation type="submission" date="2020-04" db="EMBL/GenBank/DDBJ databases">
        <authorList>
            <person name="Alioto T."/>
            <person name="Alioto T."/>
            <person name="Gomez Garrido J."/>
        </authorList>
    </citation>
    <scope>NUCLEOTIDE SEQUENCE</scope>
    <source>
        <strain evidence="13">A484AB</strain>
    </source>
</reference>
<evidence type="ECO:0000256" key="5">
    <source>
        <dbReference type="ARBA" id="ARBA00022737"/>
    </source>
</evidence>
<keyword evidence="5" id="KW-0677">Repeat</keyword>
<evidence type="ECO:0000256" key="8">
    <source>
        <dbReference type="ARBA" id="ARBA00022989"/>
    </source>
</evidence>
<feature type="compositionally biased region" description="Basic and acidic residues" evidence="11">
    <location>
        <begin position="364"/>
        <end position="375"/>
    </location>
</feature>
<keyword evidence="14" id="KW-1185">Reference proteome</keyword>
<dbReference type="PROSITE" id="PS50893">
    <property type="entry name" value="ABC_TRANSPORTER_2"/>
    <property type="match status" value="1"/>
</dbReference>
<dbReference type="FunFam" id="3.40.50.300:FF:000605">
    <property type="entry name" value="multidrug resistance-associated protein 5 isoform X1"/>
    <property type="match status" value="1"/>
</dbReference>
<feature type="transmembrane region" description="Helical" evidence="12">
    <location>
        <begin position="824"/>
        <end position="843"/>
    </location>
</feature>
<feature type="transmembrane region" description="Helical" evidence="12">
    <location>
        <begin position="676"/>
        <end position="697"/>
    </location>
</feature>
<dbReference type="CDD" id="cd03250">
    <property type="entry name" value="ABCC_MRP_domain1"/>
    <property type="match status" value="1"/>
</dbReference>
<keyword evidence="6" id="KW-0547">Nucleotide-binding</keyword>
<feature type="transmembrane region" description="Helical" evidence="12">
    <location>
        <begin position="536"/>
        <end position="554"/>
    </location>
</feature>
<dbReference type="Pfam" id="PF00005">
    <property type="entry name" value="ABC_tran"/>
    <property type="match status" value="2"/>
</dbReference>
<evidence type="ECO:0000256" key="3">
    <source>
        <dbReference type="ARBA" id="ARBA00022448"/>
    </source>
</evidence>
<dbReference type="EMBL" id="CACRXK020010838">
    <property type="protein sequence ID" value="CAB4020208.1"/>
    <property type="molecule type" value="Genomic_DNA"/>
</dbReference>
<dbReference type="PROSITE" id="PS50929">
    <property type="entry name" value="ABC_TM1F"/>
    <property type="match status" value="1"/>
</dbReference>
<dbReference type="GO" id="GO:0005524">
    <property type="term" value="F:ATP binding"/>
    <property type="evidence" value="ECO:0007669"/>
    <property type="project" value="UniProtKB-KW"/>
</dbReference>
<dbReference type="GO" id="GO:0016020">
    <property type="term" value="C:membrane"/>
    <property type="evidence" value="ECO:0007669"/>
    <property type="project" value="InterPro"/>
</dbReference>
<evidence type="ECO:0000256" key="1">
    <source>
        <dbReference type="ARBA" id="ARBA00004127"/>
    </source>
</evidence>
<dbReference type="OrthoDB" id="6500128at2759"/>
<dbReference type="FunFam" id="1.20.1560.10:FF:000015">
    <property type="entry name" value="multidrug resistance-associated protein 5 isoform X1"/>
    <property type="match status" value="1"/>
</dbReference>
<evidence type="ECO:0000256" key="12">
    <source>
        <dbReference type="SAM" id="Phobius"/>
    </source>
</evidence>
<keyword evidence="4 12" id="KW-0812">Transmembrane</keyword>
<protein>
    <submittedName>
        <fullName evidence="13">Multidrug resistance-associated 5 isoform X2</fullName>
    </submittedName>
</protein>
<proteinExistence type="inferred from homology"/>
<feature type="non-terminal residue" evidence="13">
    <location>
        <position position="871"/>
    </location>
</feature>
<dbReference type="InterPro" id="IPR011527">
    <property type="entry name" value="ABC1_TM_dom"/>
</dbReference>
<feature type="non-terminal residue" evidence="13">
    <location>
        <position position="1"/>
    </location>
</feature>
<evidence type="ECO:0000256" key="10">
    <source>
        <dbReference type="ARBA" id="ARBA00023180"/>
    </source>
</evidence>
<evidence type="ECO:0000256" key="9">
    <source>
        <dbReference type="ARBA" id="ARBA00023136"/>
    </source>
</evidence>
<organism evidence="13 14">
    <name type="scientific">Paramuricea clavata</name>
    <name type="common">Red gorgonian</name>
    <name type="synonym">Violescent sea-whip</name>
    <dbReference type="NCBI Taxonomy" id="317549"/>
    <lineage>
        <taxon>Eukaryota</taxon>
        <taxon>Metazoa</taxon>
        <taxon>Cnidaria</taxon>
        <taxon>Anthozoa</taxon>
        <taxon>Octocorallia</taxon>
        <taxon>Malacalcyonacea</taxon>
        <taxon>Plexauridae</taxon>
        <taxon>Paramuricea</taxon>
    </lineage>
</organism>
<keyword evidence="10" id="KW-0325">Glycoprotein</keyword>
<evidence type="ECO:0000256" key="6">
    <source>
        <dbReference type="ARBA" id="ARBA00022741"/>
    </source>
</evidence>
<dbReference type="InterPro" id="IPR027417">
    <property type="entry name" value="P-loop_NTPase"/>
</dbReference>
<accession>A0A7D9IYU5</accession>
<feature type="transmembrane region" description="Helical" evidence="12">
    <location>
        <begin position="560"/>
        <end position="582"/>
    </location>
</feature>
<feature type="transmembrane region" description="Helical" evidence="12">
    <location>
        <begin position="408"/>
        <end position="428"/>
    </location>
</feature>
<dbReference type="InterPro" id="IPR050173">
    <property type="entry name" value="ABC_transporter_C-like"/>
</dbReference>
<dbReference type="SUPFAM" id="SSF90123">
    <property type="entry name" value="ABC transporter transmembrane region"/>
    <property type="match status" value="1"/>
</dbReference>
<comment type="subcellular location">
    <subcellularLocation>
        <location evidence="1">Endomembrane system</location>
        <topology evidence="1">Multi-pass membrane protein</topology>
    </subcellularLocation>
</comment>
<dbReference type="InterPro" id="IPR003593">
    <property type="entry name" value="AAA+_ATPase"/>
</dbReference>
<dbReference type="Proteomes" id="UP001152795">
    <property type="component" value="Unassembled WGS sequence"/>
</dbReference>
<dbReference type="PROSITE" id="PS00211">
    <property type="entry name" value="ABC_TRANSPORTER_1"/>
    <property type="match status" value="1"/>
</dbReference>
<keyword evidence="7" id="KW-0067">ATP-binding</keyword>
<evidence type="ECO:0000256" key="2">
    <source>
        <dbReference type="ARBA" id="ARBA00009726"/>
    </source>
</evidence>
<dbReference type="GO" id="GO:0140359">
    <property type="term" value="F:ABC-type transporter activity"/>
    <property type="evidence" value="ECO:0007669"/>
    <property type="project" value="InterPro"/>
</dbReference>
<keyword evidence="9 12" id="KW-0472">Membrane</keyword>
<feature type="compositionally biased region" description="Polar residues" evidence="11">
    <location>
        <begin position="353"/>
        <end position="363"/>
    </location>
</feature>
<gene>
    <name evidence="13" type="ORF">PACLA_8A063595</name>
</gene>
<comment type="similarity">
    <text evidence="2">Belongs to the ABC transporter superfamily. ABCC family. Conjugate transporter (TC 3.A.1.208) subfamily.</text>
</comment>
<dbReference type="Gene3D" id="1.20.1560.10">
    <property type="entry name" value="ABC transporter type 1, transmembrane domain"/>
    <property type="match status" value="1"/>
</dbReference>
<keyword evidence="8 12" id="KW-1133">Transmembrane helix</keyword>
<sequence length="871" mass="97467">KKKADDFGFHLSKANELSDLIPSILFTILFQGILSITILFVEFSPRNFEPPKVLVYFYFKSLLKMEEYEPWRTKPDNENVVMEITEQKYNPRIINFLYLQQEEIAFDEQNGEQVEENDAREKDSENVLDEGRQAPEEFNTQLVKTLFDINLTVKKGKLIGVCGGVGSGKSSLINAVLAQMTLVEGSVSVNGSIAYAAQQAWLMNASVKENIIFGKAFKPRRYKEVITACSLNQDLHIFPHGDQTEVGERGINLSGGQKQRISLARAVYADKDIYLLDDPLSAVDSHVGQHIFDSCIKGALADKTIIFVTHQLQYLNHCDNVILLKDGRIAEMGQYETLIQDEKDFSVLINNYHQSNGDSQPNTTEEKKEMNDDSKMNGVEKGKDILMKAEERNTGTVSLSTYLNYCKAAGGFCVVAGVILLVFASTVLKVFTDFWLGRWINDGNGNETAGSSGKLNDNPDLNFYATIYGSSLVVLIILFVVKCFIFVSTVLRASSNLHNQVFRAVTKSPMEFFDTTPIGQILNRFSKDIDEIDTRLPFYMEVLILNLSLISMTFLVIAVIFYWFIIPLFIFVAMYLSLNIFFRRSVRELKRLDNISRSPVFSHISASVQGLSTLHAYGKTGEFSEIFEKLLDKNTLPYFMYYTSFRWLAVRLDVISIGIGTVTALLIVLLRDNVPAAMGGLAITYALQLTSVMQLTVRFIAEVESTFTNVERLVYYIINLKPEAPCSIPDKKPADDWPAKGSLSMVGLKMRYRENLPLVLKGITCNIKAEEKIGIVGRTGSGKSSIGVSLFRLVEPADGTISIDGVNILDIGQKMTMHHPRTTIMGGFFLPSILVILCIISNLPGVVHSHFLGGVIFRTFVPDSGPRLHEV</sequence>